<dbReference type="CDD" id="cd10316">
    <property type="entry name" value="RGL4_M"/>
    <property type="match status" value="1"/>
</dbReference>
<dbReference type="InterPro" id="IPR029413">
    <property type="entry name" value="RG-lyase_II"/>
</dbReference>
<feature type="chain" id="PRO_5045355154" description="rhamnogalacturonan endolyase" evidence="8">
    <location>
        <begin position="34"/>
        <end position="664"/>
    </location>
</feature>
<evidence type="ECO:0000256" key="1">
    <source>
        <dbReference type="ARBA" id="ARBA00001324"/>
    </source>
</evidence>
<dbReference type="SUPFAM" id="SSF49785">
    <property type="entry name" value="Galactose-binding domain-like"/>
    <property type="match status" value="1"/>
</dbReference>
<evidence type="ECO:0000259" key="10">
    <source>
        <dbReference type="Pfam" id="PF14686"/>
    </source>
</evidence>
<dbReference type="EC" id="4.2.2.23" evidence="4"/>
<dbReference type="RefSeq" id="WP_229230006.1">
    <property type="nucleotide sequence ID" value="NZ_AP024525.1"/>
</dbReference>
<dbReference type="InterPro" id="IPR051850">
    <property type="entry name" value="Polysacch_Lyase_4"/>
</dbReference>
<dbReference type="Pfam" id="PF06045">
    <property type="entry name" value="Rhamnogal_lyase"/>
    <property type="match status" value="1"/>
</dbReference>
<dbReference type="PANTHER" id="PTHR32018:SF1">
    <property type="entry name" value="RHAMNOGALACTURONAN ENDOLYASE"/>
    <property type="match status" value="1"/>
</dbReference>
<dbReference type="InterPro" id="IPR014718">
    <property type="entry name" value="GH-type_carb-bd"/>
</dbReference>
<evidence type="ECO:0000256" key="5">
    <source>
        <dbReference type="ARBA" id="ARBA00022525"/>
    </source>
</evidence>
<gene>
    <name evidence="11" type="ORF">SCMU_31320</name>
</gene>
<accession>A0ABM7PYZ9</accession>
<keyword evidence="6 8" id="KW-0732">Signal</keyword>
<feature type="domain" description="Rhamnogalacturonan lyase" evidence="9">
    <location>
        <begin position="462"/>
        <end position="656"/>
    </location>
</feature>
<dbReference type="Gene3D" id="2.70.98.10">
    <property type="match status" value="1"/>
</dbReference>
<evidence type="ECO:0000256" key="8">
    <source>
        <dbReference type="SAM" id="SignalP"/>
    </source>
</evidence>
<dbReference type="Pfam" id="PF14683">
    <property type="entry name" value="CBM-like"/>
    <property type="match status" value="1"/>
</dbReference>
<keyword evidence="5" id="KW-0964">Secreted</keyword>
<comment type="similarity">
    <text evidence="3">Belongs to the polysaccharide lyase 4 family.</text>
</comment>
<dbReference type="EMBL" id="AP024525">
    <property type="protein sequence ID" value="BCT77290.1"/>
    <property type="molecule type" value="Genomic_DNA"/>
</dbReference>
<dbReference type="InterPro" id="IPR008979">
    <property type="entry name" value="Galactose-bd-like_sf"/>
</dbReference>
<evidence type="ECO:0000256" key="4">
    <source>
        <dbReference type="ARBA" id="ARBA00012437"/>
    </source>
</evidence>
<dbReference type="Gene3D" id="2.60.120.260">
    <property type="entry name" value="Galactose-binding domain-like"/>
    <property type="match status" value="1"/>
</dbReference>
<sequence>MTTPIRRRSVLGLMGLAAGAAALPLRSATSASAAPGEEVTLTDNGASVTLANGIVQFTIVKSTAEIRDLRLIGSTQGNGDMNLLSGSHGHGYTTFNYSGSASAAGMSGAAFRVVSQSADRIEISVLSNNPARLTFYLDIRIALERGASGLHQYWIAKYPDTMPDGLSFGQLRYAFAADDPAFRWFVVDDERGIQQRPSLADAAHWTTLQDTTYALPDGSIWSKYQNSSNLEGNNHVFMISNGKVGLSLVQASKEAFGGPTRQELTCHDYYSGMILLWHPLTSHYGEPEATPSKGWEKVYGPFYLHVSEASVGDETANVAALWDDAKRAAAHEAAAWPYAWVSDPAYAAAERSTVSGKLTVATLGAVDNGWAVLYQPGPDRQYQGLTLDGDDWQYLNLDYIYSAEIGPDGRFTIPAVRPGTYTLAAFTKGAMGEYRRAGITVRAGTSVDTGNHVWHPVENGPTLWQIGTPDRSSEEFHVHGGRDGFRRTLTWLEYPYEFPNGVDFKVGVDDPAKGWNYFHPALRTPGTDAQLSWRGTTPDRSLETWTIRFDAHRYAGGTGFLDIALAAQVFATLKVTLNGTVISSADPLPGVPGDNASYRLVARSMYRQIPTITFPAALLRDGENVITLAPAGRPQAPTSDNWMQPMAGIMYDSIRLQVSEGAAR</sequence>
<proteinExistence type="inferred from homology"/>
<dbReference type="InterPro" id="IPR013784">
    <property type="entry name" value="Carb-bd-like_fold"/>
</dbReference>
<dbReference type="Pfam" id="PF14686">
    <property type="entry name" value="fn3_3"/>
    <property type="match status" value="1"/>
</dbReference>
<name>A0ABM7PYZ9_SINCY</name>
<reference evidence="11 12" key="1">
    <citation type="journal article" date="2021" name="J. Biosci. Bioeng.">
        <title>Identification and characterization of a chc gene cluster responsible for the aromatization pathway of cyclohexanecarboxylate degradation in Sinomonas cyclohexanicum ATCC 51369.</title>
        <authorList>
            <person name="Yamamoto T."/>
            <person name="Hasegawa Y."/>
            <person name="Lau P.C.K."/>
            <person name="Iwaki H."/>
        </authorList>
    </citation>
    <scope>NUCLEOTIDE SEQUENCE [LARGE SCALE GENOMIC DNA]</scope>
    <source>
        <strain evidence="11 12">ATCC 51369</strain>
    </source>
</reference>
<evidence type="ECO:0000256" key="6">
    <source>
        <dbReference type="ARBA" id="ARBA00022729"/>
    </source>
</evidence>
<dbReference type="InterPro" id="IPR010325">
    <property type="entry name" value="Rhamnogal_lyase"/>
</dbReference>
<feature type="signal peptide" evidence="8">
    <location>
        <begin position="1"/>
        <end position="33"/>
    </location>
</feature>
<evidence type="ECO:0000313" key="12">
    <source>
        <dbReference type="Proteomes" id="UP001319861"/>
    </source>
</evidence>
<organism evidence="11 12">
    <name type="scientific">Sinomonas cyclohexanicum</name>
    <name type="common">Corynebacterium cyclohexanicum</name>
    <dbReference type="NCBI Taxonomy" id="322009"/>
    <lineage>
        <taxon>Bacteria</taxon>
        <taxon>Bacillati</taxon>
        <taxon>Actinomycetota</taxon>
        <taxon>Actinomycetes</taxon>
        <taxon>Micrococcales</taxon>
        <taxon>Micrococcaceae</taxon>
        <taxon>Sinomonas</taxon>
    </lineage>
</organism>
<dbReference type="Proteomes" id="UP001319861">
    <property type="component" value="Chromosome"/>
</dbReference>
<protein>
    <recommendedName>
        <fullName evidence="4">rhamnogalacturonan endolyase</fullName>
        <ecNumber evidence="4">4.2.2.23</ecNumber>
    </recommendedName>
</protein>
<keyword evidence="12" id="KW-1185">Reference proteome</keyword>
<evidence type="ECO:0000256" key="7">
    <source>
        <dbReference type="ARBA" id="ARBA00023239"/>
    </source>
</evidence>
<dbReference type="InterPro" id="IPR006311">
    <property type="entry name" value="TAT_signal"/>
</dbReference>
<comment type="catalytic activity">
    <reaction evidence="1">
        <text>Endotype eliminative cleavage of L-alpha-rhamnopyranosyl-(1-&gt;4)-alpha-D-galactopyranosyluronic acid bonds of rhamnogalacturonan I domains in ramified hairy regions of pectin leaving L-rhamnopyranose at the reducing end and 4-deoxy-4,5-unsaturated D-galactopyranosyluronic acid at the non-reducing end.</text>
        <dbReference type="EC" id="4.2.2.23"/>
    </reaction>
</comment>
<dbReference type="PANTHER" id="PTHR32018">
    <property type="entry name" value="RHAMNOGALACTURONATE LYASE FAMILY PROTEIN"/>
    <property type="match status" value="1"/>
</dbReference>
<evidence type="ECO:0000259" key="9">
    <source>
        <dbReference type="Pfam" id="PF14683"/>
    </source>
</evidence>
<dbReference type="PROSITE" id="PS51318">
    <property type="entry name" value="TAT"/>
    <property type="match status" value="1"/>
</dbReference>
<dbReference type="Gene3D" id="2.60.40.1120">
    <property type="entry name" value="Carboxypeptidase-like, regulatory domain"/>
    <property type="match status" value="1"/>
</dbReference>
<dbReference type="SUPFAM" id="SSF74650">
    <property type="entry name" value="Galactose mutarotase-like"/>
    <property type="match status" value="1"/>
</dbReference>
<evidence type="ECO:0000313" key="11">
    <source>
        <dbReference type="EMBL" id="BCT77290.1"/>
    </source>
</evidence>
<dbReference type="InterPro" id="IPR011013">
    <property type="entry name" value="Gal_mutarotase_sf_dom"/>
</dbReference>
<keyword evidence="7" id="KW-0456">Lyase</keyword>
<dbReference type="InterPro" id="IPR029411">
    <property type="entry name" value="RG-lyase_III"/>
</dbReference>
<comment type="subcellular location">
    <subcellularLocation>
        <location evidence="2">Secreted</location>
    </subcellularLocation>
</comment>
<evidence type="ECO:0000256" key="3">
    <source>
        <dbReference type="ARBA" id="ARBA00010418"/>
    </source>
</evidence>
<evidence type="ECO:0000256" key="2">
    <source>
        <dbReference type="ARBA" id="ARBA00004613"/>
    </source>
</evidence>
<dbReference type="SUPFAM" id="SSF49452">
    <property type="entry name" value="Starch-binding domain-like"/>
    <property type="match status" value="1"/>
</dbReference>
<feature type="domain" description="Rhamnogalacturonan lyase" evidence="10">
    <location>
        <begin position="388"/>
        <end position="447"/>
    </location>
</feature>